<keyword evidence="3" id="KW-1185">Reference proteome</keyword>
<evidence type="ECO:0000313" key="2">
    <source>
        <dbReference type="EMBL" id="GBF59062.1"/>
    </source>
</evidence>
<dbReference type="Gene3D" id="1.10.530.10">
    <property type="match status" value="1"/>
</dbReference>
<gene>
    <name evidence="2" type="ORF">PbB2_02754</name>
</gene>
<evidence type="ECO:0000313" key="3">
    <source>
        <dbReference type="Proteomes" id="UP000245086"/>
    </source>
</evidence>
<evidence type="ECO:0000256" key="1">
    <source>
        <dbReference type="SAM" id="SignalP"/>
    </source>
</evidence>
<dbReference type="SUPFAM" id="SSF53955">
    <property type="entry name" value="Lysozyme-like"/>
    <property type="match status" value="1"/>
</dbReference>
<comment type="caution">
    <text evidence="2">The sequence shown here is derived from an EMBL/GenBank/DDBJ whole genome shotgun (WGS) entry which is preliminary data.</text>
</comment>
<dbReference type="AlphaFoldDB" id="A0A2P2EDC1"/>
<proteinExistence type="predicted"/>
<keyword evidence="1" id="KW-0732">Signal</keyword>
<name>A0A2P2EDC1_9PROT</name>
<accession>A0A2P2EDC1</accession>
<protein>
    <recommendedName>
        <fullName evidence="4">Transglycosylase SLT domain-containing protein</fullName>
    </recommendedName>
</protein>
<sequence>MARSLLTLQTSVAAIAMIASVAHAGPINEASEAFGLHPDYTQRLAMRESNMRPFAHAPNTSAAGLYQFLASTWLATIKTHGDTLGIQVPSDQWIATDGGGWTIADPDFRRQILALRYDPAISTAAVALFTRDNAEAIKAALGIEPTQDELYLAHFLGASGAIRFLTITRDTPWASAAFHFPRAAAKNRSLFYEDARPLNMLETMSRLSLSDIGRPSQSQIEMAEAFSRKNLYNAANFTNDDDPDDDLGAPPLNSIKTANSFSAGGFDQYLGDKVAPAAQADATNLEALVQAAVEQQKPVTGAEAQHRTLLLIDKIAGSPFAPNFARSVKSFVMPGGAYTDAVSSI</sequence>
<dbReference type="EMBL" id="BFBR01000010">
    <property type="protein sequence ID" value="GBF59062.1"/>
    <property type="molecule type" value="Genomic_DNA"/>
</dbReference>
<organism evidence="2 3">
    <name type="scientific">Candidatus Phycosocius bacilliformis</name>
    <dbReference type="NCBI Taxonomy" id="1445552"/>
    <lineage>
        <taxon>Bacteria</taxon>
        <taxon>Pseudomonadati</taxon>
        <taxon>Pseudomonadota</taxon>
        <taxon>Alphaproteobacteria</taxon>
        <taxon>Caulobacterales</taxon>
        <taxon>Caulobacterales incertae sedis</taxon>
        <taxon>Candidatus Phycosocius</taxon>
    </lineage>
</organism>
<feature type="chain" id="PRO_5015123606" description="Transglycosylase SLT domain-containing protein" evidence="1">
    <location>
        <begin position="25"/>
        <end position="345"/>
    </location>
</feature>
<reference evidence="2 3" key="1">
    <citation type="journal article" date="2018" name="Genome Announc.">
        <title>Draft Genome Sequence of "Candidatus Phycosocius bacilliformis," an Alphaproteobacterial Ectosymbiont of the Hydrocarbon-Producing Green Alga Botryococcus braunii.</title>
        <authorList>
            <person name="Tanabe Y."/>
            <person name="Yamaguchi H."/>
            <person name="Watanabe M.M."/>
        </authorList>
    </citation>
    <scope>NUCLEOTIDE SEQUENCE [LARGE SCALE GENOMIC DNA]</scope>
    <source>
        <strain evidence="2 3">BOTRYCO-2</strain>
    </source>
</reference>
<feature type="signal peptide" evidence="1">
    <location>
        <begin position="1"/>
        <end position="24"/>
    </location>
</feature>
<dbReference type="InterPro" id="IPR023346">
    <property type="entry name" value="Lysozyme-like_dom_sf"/>
</dbReference>
<evidence type="ECO:0008006" key="4">
    <source>
        <dbReference type="Google" id="ProtNLM"/>
    </source>
</evidence>
<dbReference type="Proteomes" id="UP000245086">
    <property type="component" value="Unassembled WGS sequence"/>
</dbReference>